<gene>
    <name evidence="4" type="ORF">SAMN05216363_0783</name>
</gene>
<dbReference type="RefSeq" id="WP_092374770.1">
    <property type="nucleotide sequence ID" value="NZ_LT629797.1"/>
</dbReference>
<evidence type="ECO:0000259" key="3">
    <source>
        <dbReference type="Pfam" id="PF00535"/>
    </source>
</evidence>
<dbReference type="PANTHER" id="PTHR22916:SF3">
    <property type="entry name" value="UDP-GLCNAC:BETAGAL BETA-1,3-N-ACETYLGLUCOSAMINYLTRANSFERASE-LIKE PROTEIN 1"/>
    <property type="match status" value="1"/>
</dbReference>
<keyword evidence="2" id="KW-0812">Transmembrane</keyword>
<evidence type="ECO:0000256" key="1">
    <source>
        <dbReference type="ARBA" id="ARBA00022519"/>
    </source>
</evidence>
<protein>
    <submittedName>
        <fullName evidence="4">Glycosyltransferase involved in cell wall bisynthesis</fullName>
    </submittedName>
</protein>
<feature type="transmembrane region" description="Helical" evidence="2">
    <location>
        <begin position="263"/>
        <end position="285"/>
    </location>
</feature>
<dbReference type="PANTHER" id="PTHR22916">
    <property type="entry name" value="GLYCOSYLTRANSFERASE"/>
    <property type="match status" value="1"/>
</dbReference>
<dbReference type="Gene3D" id="3.90.550.10">
    <property type="entry name" value="Spore Coat Polysaccharide Biosynthesis Protein SpsA, Chain A"/>
    <property type="match status" value="1"/>
</dbReference>
<evidence type="ECO:0000313" key="4">
    <source>
        <dbReference type="EMBL" id="SDU77468.1"/>
    </source>
</evidence>
<evidence type="ECO:0000313" key="5">
    <source>
        <dbReference type="Proteomes" id="UP000198675"/>
    </source>
</evidence>
<dbReference type="InterPro" id="IPR001173">
    <property type="entry name" value="Glyco_trans_2-like"/>
</dbReference>
<proteinExistence type="predicted"/>
<keyword evidence="2" id="KW-1133">Transmembrane helix</keyword>
<accession>A0A1H2LA41</accession>
<dbReference type="GO" id="GO:0016758">
    <property type="term" value="F:hexosyltransferase activity"/>
    <property type="evidence" value="ECO:0007669"/>
    <property type="project" value="UniProtKB-ARBA"/>
</dbReference>
<dbReference type="Pfam" id="PF00535">
    <property type="entry name" value="Glycos_transf_2"/>
    <property type="match status" value="1"/>
</dbReference>
<keyword evidence="1" id="KW-0997">Cell inner membrane</keyword>
<keyword evidence="4" id="KW-0808">Transferase</keyword>
<dbReference type="InterPro" id="IPR029044">
    <property type="entry name" value="Nucleotide-diphossugar_trans"/>
</dbReference>
<keyword evidence="2" id="KW-0472">Membrane</keyword>
<sequence length="298" mass="34333">MKASVLINNFNYAKYIKQCVQSVLNQSYQDFEIIFVDDGSTDDSLEVVSEIKDVRINILKKNNGGQLSAFNAAVIKATGSVLFFLDSDDMYDSHYLEEAINFYKSNLDCDFLYVGKRFFGAKEGVFSSGETRTDGYTYYSSLYKRKWYGSVTSAVSVKRDVLLKLFPLESIESDWVTRADDCLVWGSSLIGAKKYYLDKPLVMYRVHDSNNFHGKKFDASYCWKREISIARFFNLVAYKSGFGETPSLFLMEFFSKEKTANRFFYYFYILIKARLPVGSKLAILLKMILKKNMSFTNC</sequence>
<name>A0A1H2LA41_9PSED</name>
<reference evidence="5" key="1">
    <citation type="submission" date="2016-10" db="EMBL/GenBank/DDBJ databases">
        <authorList>
            <person name="Varghese N."/>
            <person name="Submissions S."/>
        </authorList>
    </citation>
    <scope>NUCLEOTIDE SEQUENCE [LARGE SCALE GENOMIC DNA]</scope>
    <source>
        <strain evidence="5">KCTC 32246</strain>
    </source>
</reference>
<dbReference type="Proteomes" id="UP000198675">
    <property type="component" value="Chromosome I"/>
</dbReference>
<feature type="domain" description="Glycosyltransferase 2-like" evidence="3">
    <location>
        <begin position="4"/>
        <end position="114"/>
    </location>
</feature>
<organism evidence="4 5">
    <name type="scientific">Pseudomonas sihuiensis</name>
    <dbReference type="NCBI Taxonomy" id="1274359"/>
    <lineage>
        <taxon>Bacteria</taxon>
        <taxon>Pseudomonadati</taxon>
        <taxon>Pseudomonadota</taxon>
        <taxon>Gammaproteobacteria</taxon>
        <taxon>Pseudomonadales</taxon>
        <taxon>Pseudomonadaceae</taxon>
        <taxon>Pseudomonas</taxon>
    </lineage>
</organism>
<dbReference type="SUPFAM" id="SSF53448">
    <property type="entry name" value="Nucleotide-diphospho-sugar transferases"/>
    <property type="match status" value="1"/>
</dbReference>
<keyword evidence="5" id="KW-1185">Reference proteome</keyword>
<dbReference type="EMBL" id="LT629797">
    <property type="protein sequence ID" value="SDU77468.1"/>
    <property type="molecule type" value="Genomic_DNA"/>
</dbReference>
<dbReference type="CDD" id="cd00761">
    <property type="entry name" value="Glyco_tranf_GTA_type"/>
    <property type="match status" value="1"/>
</dbReference>
<evidence type="ECO:0000256" key="2">
    <source>
        <dbReference type="SAM" id="Phobius"/>
    </source>
</evidence>
<dbReference type="AlphaFoldDB" id="A0A1H2LA41"/>
<keyword evidence="1" id="KW-1003">Cell membrane</keyword>